<comment type="caution">
    <text evidence="4">The sequence shown here is derived from an EMBL/GenBank/DDBJ whole genome shotgun (WGS) entry which is preliminary data.</text>
</comment>
<dbReference type="AlphaFoldDB" id="A0A4Z1NYM0"/>
<proteinExistence type="inferred from homology"/>
<dbReference type="Pfam" id="PF00857">
    <property type="entry name" value="Isochorismatase"/>
    <property type="match status" value="1"/>
</dbReference>
<dbReference type="Gene3D" id="3.40.50.850">
    <property type="entry name" value="Isochorismatase-like"/>
    <property type="match status" value="1"/>
</dbReference>
<dbReference type="STRING" id="86259.A0A4Z1NYM0"/>
<dbReference type="EMBL" id="SNSC02000013">
    <property type="protein sequence ID" value="TID18738.1"/>
    <property type="molecule type" value="Genomic_DNA"/>
</dbReference>
<dbReference type="PANTHER" id="PTHR43540">
    <property type="entry name" value="PEROXYUREIDOACRYLATE/UREIDOACRYLATE AMIDOHYDROLASE-RELATED"/>
    <property type="match status" value="1"/>
</dbReference>
<protein>
    <recommendedName>
        <fullName evidence="3">Isochorismatase-like domain-containing protein</fullName>
    </recommendedName>
</protein>
<keyword evidence="2" id="KW-0378">Hydrolase</keyword>
<gene>
    <name evidence="4" type="ORF">E6O75_ATG05859</name>
</gene>
<dbReference type="InterPro" id="IPR036380">
    <property type="entry name" value="Isochorismatase-like_sf"/>
</dbReference>
<keyword evidence="5" id="KW-1185">Reference proteome</keyword>
<dbReference type="InterPro" id="IPR000868">
    <property type="entry name" value="Isochorismatase-like_dom"/>
</dbReference>
<dbReference type="Proteomes" id="UP000298493">
    <property type="component" value="Unassembled WGS sequence"/>
</dbReference>
<dbReference type="OrthoDB" id="1739143at2759"/>
<evidence type="ECO:0000259" key="3">
    <source>
        <dbReference type="Pfam" id="PF00857"/>
    </source>
</evidence>
<feature type="domain" description="Isochorismatase-like" evidence="3">
    <location>
        <begin position="28"/>
        <end position="208"/>
    </location>
</feature>
<evidence type="ECO:0000256" key="1">
    <source>
        <dbReference type="ARBA" id="ARBA00006336"/>
    </source>
</evidence>
<dbReference type="PANTHER" id="PTHR43540:SF1">
    <property type="entry name" value="ISOCHORISMATASE HYDROLASE"/>
    <property type="match status" value="1"/>
</dbReference>
<dbReference type="InterPro" id="IPR050272">
    <property type="entry name" value="Isochorismatase-like_hydrls"/>
</dbReference>
<evidence type="ECO:0000313" key="5">
    <source>
        <dbReference type="Proteomes" id="UP000298493"/>
    </source>
</evidence>
<accession>A0A4Z1NYM0</accession>
<dbReference type="GO" id="GO:0016787">
    <property type="term" value="F:hydrolase activity"/>
    <property type="evidence" value="ECO:0007669"/>
    <property type="project" value="UniProtKB-KW"/>
</dbReference>
<evidence type="ECO:0000313" key="4">
    <source>
        <dbReference type="EMBL" id="TID18738.1"/>
    </source>
</evidence>
<comment type="similarity">
    <text evidence="1">Belongs to the isochorismatase family.</text>
</comment>
<sequence>MSYTHHPDSASYKSSGFGGKIGWGQSPALLLIDVCTAYWTPGSPLDCSSNPAAVASIPAMKSLLAAAREGRVPVIWTQVSYEHEDMADAGMAWHKSKSLDVWKKGDTRGYDSLVEGLEPAKGEVIIMKKHPSAFFVTDLALRLRVLEVDTVVICGVSTSGCVRASTLDAMQHGYRPMVVETACGDRSPEIHNANVFDMNANMADVVSEDEAVAKLKAGKST</sequence>
<organism evidence="4 5">
    <name type="scientific">Venturia nashicola</name>
    <dbReference type="NCBI Taxonomy" id="86259"/>
    <lineage>
        <taxon>Eukaryota</taxon>
        <taxon>Fungi</taxon>
        <taxon>Dikarya</taxon>
        <taxon>Ascomycota</taxon>
        <taxon>Pezizomycotina</taxon>
        <taxon>Dothideomycetes</taxon>
        <taxon>Pleosporomycetidae</taxon>
        <taxon>Venturiales</taxon>
        <taxon>Venturiaceae</taxon>
        <taxon>Venturia</taxon>
    </lineage>
</organism>
<reference evidence="4 5" key="1">
    <citation type="submission" date="2019-04" db="EMBL/GenBank/DDBJ databases">
        <title>High contiguity whole genome sequence and gene annotation resource for two Venturia nashicola isolates.</title>
        <authorList>
            <person name="Prokchorchik M."/>
            <person name="Won K."/>
            <person name="Lee Y."/>
            <person name="Choi E.D."/>
            <person name="Segonzac C."/>
            <person name="Sohn K.H."/>
        </authorList>
    </citation>
    <scope>NUCLEOTIDE SEQUENCE [LARGE SCALE GENOMIC DNA]</scope>
    <source>
        <strain evidence="4 5">PRI2</strain>
    </source>
</reference>
<evidence type="ECO:0000256" key="2">
    <source>
        <dbReference type="ARBA" id="ARBA00022801"/>
    </source>
</evidence>
<dbReference type="SUPFAM" id="SSF52499">
    <property type="entry name" value="Isochorismatase-like hydrolases"/>
    <property type="match status" value="1"/>
</dbReference>
<name>A0A4Z1NYM0_9PEZI</name>